<dbReference type="AlphaFoldDB" id="J5TEQ7"/>
<comment type="caution">
    <text evidence="2">The sequence shown here is derived from an EMBL/GenBank/DDBJ whole genome shotgun (WGS) entry which is preliminary data.</text>
</comment>
<proteinExistence type="inferred from homology"/>
<dbReference type="InterPro" id="IPR047865">
    <property type="entry name" value="Ribosomal_uL10_bac_type"/>
</dbReference>
<dbReference type="Gene3D" id="3.30.70.1730">
    <property type="match status" value="1"/>
</dbReference>
<name>J5TEQ7_TRIAS</name>
<accession>J5TEQ7</accession>
<dbReference type="VEuPathDB" id="FungiDB:A1Q1_08308"/>
<comment type="similarity">
    <text evidence="1">Belongs to the universal ribosomal protein uL10 family.</text>
</comment>
<dbReference type="GeneID" id="25991820"/>
<evidence type="ECO:0000313" key="2">
    <source>
        <dbReference type="EMBL" id="EJT50556.1"/>
    </source>
</evidence>
<organism evidence="2 3">
    <name type="scientific">Trichosporon asahii var. asahii (strain ATCC 90039 / CBS 2479 / JCM 2466 / KCTC 7840 / NBRC 103889/ NCYC 2677 / UAMH 7654)</name>
    <name type="common">Yeast</name>
    <dbReference type="NCBI Taxonomy" id="1186058"/>
    <lineage>
        <taxon>Eukaryota</taxon>
        <taxon>Fungi</taxon>
        <taxon>Dikarya</taxon>
        <taxon>Basidiomycota</taxon>
        <taxon>Agaricomycotina</taxon>
        <taxon>Tremellomycetes</taxon>
        <taxon>Trichosporonales</taxon>
        <taxon>Trichosporonaceae</taxon>
        <taxon>Trichosporon</taxon>
    </lineage>
</organism>
<dbReference type="RefSeq" id="XP_014181930.1">
    <property type="nucleotide sequence ID" value="XM_014326455.1"/>
</dbReference>
<dbReference type="EMBL" id="ALBS01000098">
    <property type="protein sequence ID" value="EJT50556.1"/>
    <property type="molecule type" value="Genomic_DNA"/>
</dbReference>
<evidence type="ECO:0000256" key="1">
    <source>
        <dbReference type="ARBA" id="ARBA00008889"/>
    </source>
</evidence>
<dbReference type="PANTHER" id="PTHR11560">
    <property type="entry name" value="39S RIBOSOMAL PROTEIN L10, MITOCHONDRIAL"/>
    <property type="match status" value="1"/>
</dbReference>
<dbReference type="InterPro" id="IPR043141">
    <property type="entry name" value="Ribosomal_uL10-like_sf"/>
</dbReference>
<protein>
    <submittedName>
        <fullName evidence="2">Uncharacterized protein</fullName>
    </submittedName>
</protein>
<dbReference type="OrthoDB" id="360689at2759"/>
<dbReference type="HOGENOM" id="CLU_079421_0_0_1"/>
<dbReference type="Proteomes" id="UP000002748">
    <property type="component" value="Unassembled WGS sequence"/>
</dbReference>
<dbReference type="SUPFAM" id="SSF160369">
    <property type="entry name" value="Ribosomal protein L10-like"/>
    <property type="match status" value="1"/>
</dbReference>
<evidence type="ECO:0000313" key="3">
    <source>
        <dbReference type="Proteomes" id="UP000002748"/>
    </source>
</evidence>
<gene>
    <name evidence="2" type="ORF">A1Q1_08308</name>
</gene>
<sequence>MPPRPAVNILRRAASTLAEKPALASTQPGRVYPERKAFLFKYYEHLLQRSQLVLLFKHQNLSVAQSQQIRHAIQKIPVPALPAATAAEAAEGSPAPEAERAVMTITRTGLLAPVVRSVQIGVAGLESHLQGPTALITCPTISPKYVKQVLAAIETTIKKNSKKAEKKDEVVKNPEFTLVAGVLEGSRLMDPKQIKDVAQLPELDQLRAQLLGLLEMPGRQLLGVLNQAGGGGLVRTLQGLEESLKKDAAPPS</sequence>
<reference evidence="2 3" key="1">
    <citation type="journal article" date="2012" name="Eukaryot. Cell">
        <title>Draft genome sequence of CBS 2479, the standard type strain of Trichosporon asahii.</title>
        <authorList>
            <person name="Yang R.Y."/>
            <person name="Li H.T."/>
            <person name="Zhu H."/>
            <person name="Zhou G.P."/>
            <person name="Wang M."/>
            <person name="Wang L."/>
        </authorList>
    </citation>
    <scope>NUCLEOTIDE SEQUENCE [LARGE SCALE GENOMIC DNA]</scope>
    <source>
        <strain evidence="3">ATCC 90039 / CBS 2479 / JCM 2466 / KCTC 7840 / NCYC 2677 / UAMH 7654</strain>
    </source>
</reference>
<dbReference type="KEGG" id="tasa:A1Q1_08308"/>